<dbReference type="STRING" id="102285.A0A0R3TLG5"/>
<evidence type="ECO:0000256" key="1">
    <source>
        <dbReference type="SAM" id="MobiDB-lite"/>
    </source>
</evidence>
<feature type="region of interest" description="Disordered" evidence="1">
    <location>
        <begin position="42"/>
        <end position="83"/>
    </location>
</feature>
<proteinExistence type="predicted"/>
<dbReference type="PANTHER" id="PTHR13124:SF12">
    <property type="entry name" value="LARGE RIBOSOMAL SUBUNIT PROTEIN ML46"/>
    <property type="match status" value="1"/>
</dbReference>
<accession>A0A0R3TLG5</accession>
<sequence length="260" mass="29943">MWKIFAGLCIRRPVIVSPILTPFQRKMRDFYADLEIQQSHLSAHEVRHRDDLERMAQSSRSQQSGGKRSPSNSPRQHQSNESVASLLTAKDMELSWESGEKEFWNEIGKLGIQPRGENDELEGRGKTSPTNTAWRHLDRNLVLLTRQRLGSTFDWGLPAAEELANSLLPSESHWKIVGNAPVAVHKYAYRMPNGDKQHVQMYFLNAYVDKLWRGENVMVEKSSDDGKNQANFAWSTLEEMNSFLSDKELLKRLHTFIVDY</sequence>
<protein>
    <submittedName>
        <fullName evidence="5">MRP-L46 domain-containing protein</fullName>
    </submittedName>
</protein>
<name>A0A0R3TLG5_RODNA</name>
<evidence type="ECO:0000313" key="5">
    <source>
        <dbReference type="WBParaSite" id="HNAJ_0000808601-mRNA-1"/>
    </source>
</evidence>
<keyword evidence="4" id="KW-1185">Reference proteome</keyword>
<feature type="compositionally biased region" description="Low complexity" evidence="1">
    <location>
        <begin position="57"/>
        <end position="71"/>
    </location>
</feature>
<dbReference type="InterPro" id="IPR040008">
    <property type="entry name" value="Ribosomal_mL46"/>
</dbReference>
<feature type="compositionally biased region" description="Basic and acidic residues" evidence="1">
    <location>
        <begin position="42"/>
        <end position="54"/>
    </location>
</feature>
<dbReference type="GO" id="GO:0003735">
    <property type="term" value="F:structural constituent of ribosome"/>
    <property type="evidence" value="ECO:0007669"/>
    <property type="project" value="InterPro"/>
</dbReference>
<dbReference type="Gene3D" id="3.90.79.10">
    <property type="entry name" value="Nucleoside Triphosphate Pyrophosphohydrolase"/>
    <property type="match status" value="1"/>
</dbReference>
<dbReference type="EMBL" id="UZAE01012190">
    <property type="protein sequence ID" value="VDO03942.1"/>
    <property type="molecule type" value="Genomic_DNA"/>
</dbReference>
<dbReference type="Pfam" id="PF11788">
    <property type="entry name" value="MRP-L46"/>
    <property type="match status" value="1"/>
</dbReference>
<dbReference type="GO" id="GO:0005762">
    <property type="term" value="C:mitochondrial large ribosomal subunit"/>
    <property type="evidence" value="ECO:0007669"/>
    <property type="project" value="TreeGrafter"/>
</dbReference>
<gene>
    <name evidence="3" type="ORF">HNAJ_LOCUS8082</name>
</gene>
<evidence type="ECO:0000313" key="3">
    <source>
        <dbReference type="EMBL" id="VDO03942.1"/>
    </source>
</evidence>
<evidence type="ECO:0000259" key="2">
    <source>
        <dbReference type="Pfam" id="PF11788"/>
    </source>
</evidence>
<dbReference type="InterPro" id="IPR021757">
    <property type="entry name" value="Ribosomal_mL46_N"/>
</dbReference>
<organism evidence="5">
    <name type="scientific">Rodentolepis nana</name>
    <name type="common">Dwarf tapeworm</name>
    <name type="synonym">Hymenolepis nana</name>
    <dbReference type="NCBI Taxonomy" id="102285"/>
    <lineage>
        <taxon>Eukaryota</taxon>
        <taxon>Metazoa</taxon>
        <taxon>Spiralia</taxon>
        <taxon>Lophotrochozoa</taxon>
        <taxon>Platyhelminthes</taxon>
        <taxon>Cestoda</taxon>
        <taxon>Eucestoda</taxon>
        <taxon>Cyclophyllidea</taxon>
        <taxon>Hymenolepididae</taxon>
        <taxon>Rodentolepis</taxon>
    </lineage>
</organism>
<reference evidence="3 4" key="2">
    <citation type="submission" date="2018-11" db="EMBL/GenBank/DDBJ databases">
        <authorList>
            <consortium name="Pathogen Informatics"/>
        </authorList>
    </citation>
    <scope>NUCLEOTIDE SEQUENCE [LARGE SCALE GENOMIC DNA]</scope>
</reference>
<dbReference type="OrthoDB" id="194611at2759"/>
<dbReference type="WBParaSite" id="HNAJ_0000808601-mRNA-1">
    <property type="protein sequence ID" value="HNAJ_0000808601-mRNA-1"/>
    <property type="gene ID" value="HNAJ_0000808601"/>
</dbReference>
<dbReference type="Proteomes" id="UP000278807">
    <property type="component" value="Unassembled WGS sequence"/>
</dbReference>
<dbReference type="AlphaFoldDB" id="A0A0R3TLG5"/>
<reference evidence="5" key="1">
    <citation type="submission" date="2017-02" db="UniProtKB">
        <authorList>
            <consortium name="WormBaseParasite"/>
        </authorList>
    </citation>
    <scope>IDENTIFICATION</scope>
</reference>
<dbReference type="PANTHER" id="PTHR13124">
    <property type="entry name" value="39S RIBOSOMAL PROTEIN L46, MITOCHONDRIAL PRECURSOR-RELATED"/>
    <property type="match status" value="1"/>
</dbReference>
<evidence type="ECO:0000313" key="4">
    <source>
        <dbReference type="Proteomes" id="UP000278807"/>
    </source>
</evidence>
<feature type="domain" description="Large ribosomal subunit protein mL46 N-terminal" evidence="2">
    <location>
        <begin position="2"/>
        <end position="81"/>
    </location>
</feature>
<feature type="compositionally biased region" description="Polar residues" evidence="1">
    <location>
        <begin position="72"/>
        <end position="83"/>
    </location>
</feature>